<evidence type="ECO:0000259" key="7">
    <source>
        <dbReference type="PROSITE" id="PS51462"/>
    </source>
</evidence>
<evidence type="ECO:0000256" key="5">
    <source>
        <dbReference type="ARBA" id="ARBA00022842"/>
    </source>
</evidence>
<dbReference type="PROSITE" id="PS51462">
    <property type="entry name" value="NUDIX"/>
    <property type="match status" value="1"/>
</dbReference>
<dbReference type="PROSITE" id="PS00893">
    <property type="entry name" value="NUDIX_BOX"/>
    <property type="match status" value="1"/>
</dbReference>
<dbReference type="EMBL" id="ASRV01000245">
    <property type="protein sequence ID" value="EOR19869.1"/>
    <property type="molecule type" value="Genomic_DNA"/>
</dbReference>
<protein>
    <submittedName>
        <fullName evidence="8">NUDIX hydrolase</fullName>
    </submittedName>
</protein>
<dbReference type="GO" id="GO:0046872">
    <property type="term" value="F:metal ion binding"/>
    <property type="evidence" value="ECO:0007669"/>
    <property type="project" value="UniProtKB-KW"/>
</dbReference>
<dbReference type="SUPFAM" id="SSF55811">
    <property type="entry name" value="Nudix"/>
    <property type="match status" value="1"/>
</dbReference>
<comment type="cofactor">
    <cofactor evidence="1">
        <name>Mn(2+)</name>
        <dbReference type="ChEBI" id="CHEBI:29035"/>
    </cofactor>
</comment>
<dbReference type="PANTHER" id="PTHR12992">
    <property type="entry name" value="NUDIX HYDROLASE"/>
    <property type="match status" value="1"/>
</dbReference>
<dbReference type="Proteomes" id="UP000013988">
    <property type="component" value="Unassembled WGS sequence"/>
</dbReference>
<keyword evidence="6" id="KW-0464">Manganese</keyword>
<organism evidence="8 9">
    <name type="scientific">Clostridium sartagoforme AAU1</name>
    <dbReference type="NCBI Taxonomy" id="1202534"/>
    <lineage>
        <taxon>Bacteria</taxon>
        <taxon>Bacillati</taxon>
        <taxon>Bacillota</taxon>
        <taxon>Clostridia</taxon>
        <taxon>Eubacteriales</taxon>
        <taxon>Clostridiaceae</taxon>
        <taxon>Clostridium</taxon>
    </lineage>
</organism>
<evidence type="ECO:0000256" key="1">
    <source>
        <dbReference type="ARBA" id="ARBA00001936"/>
    </source>
</evidence>
<dbReference type="InterPro" id="IPR020084">
    <property type="entry name" value="NUDIX_hydrolase_CS"/>
</dbReference>
<keyword evidence="3" id="KW-0479">Metal-binding</keyword>
<dbReference type="PANTHER" id="PTHR12992:SF11">
    <property type="entry name" value="MITOCHONDRIAL COENZYME A DIPHOSPHATASE NUDT8"/>
    <property type="match status" value="1"/>
</dbReference>
<dbReference type="InterPro" id="IPR045121">
    <property type="entry name" value="CoAse"/>
</dbReference>
<dbReference type="CDD" id="cd03426">
    <property type="entry name" value="NUDIX_CoAse_Nudt7"/>
    <property type="match status" value="1"/>
</dbReference>
<dbReference type="Gene3D" id="3.90.79.10">
    <property type="entry name" value="Nucleoside Triphosphate Pyrophosphohydrolase"/>
    <property type="match status" value="1"/>
</dbReference>
<evidence type="ECO:0000313" key="8">
    <source>
        <dbReference type="EMBL" id="EOR19869.1"/>
    </source>
</evidence>
<dbReference type="InterPro" id="IPR000086">
    <property type="entry name" value="NUDIX_hydrolase_dom"/>
</dbReference>
<dbReference type="InterPro" id="IPR015797">
    <property type="entry name" value="NUDIX_hydrolase-like_dom_sf"/>
</dbReference>
<dbReference type="OrthoDB" id="9802805at2"/>
<comment type="cofactor">
    <cofactor evidence="2">
        <name>Mg(2+)</name>
        <dbReference type="ChEBI" id="CHEBI:18420"/>
    </cofactor>
</comment>
<comment type="caution">
    <text evidence="8">The sequence shown here is derived from an EMBL/GenBank/DDBJ whole genome shotgun (WGS) entry which is preliminary data.</text>
</comment>
<dbReference type="Pfam" id="PF00293">
    <property type="entry name" value="NUDIX"/>
    <property type="match status" value="1"/>
</dbReference>
<gene>
    <name evidence="8" type="ORF">A500_19754</name>
</gene>
<feature type="domain" description="Nudix hydrolase" evidence="7">
    <location>
        <begin position="26"/>
        <end position="158"/>
    </location>
</feature>
<name>R9BRX3_9CLOT</name>
<evidence type="ECO:0000256" key="6">
    <source>
        <dbReference type="ARBA" id="ARBA00023211"/>
    </source>
</evidence>
<accession>R9BRX3</accession>
<dbReference type="GO" id="GO:0010945">
    <property type="term" value="F:coenzyme A diphosphatase activity"/>
    <property type="evidence" value="ECO:0007669"/>
    <property type="project" value="InterPro"/>
</dbReference>
<sequence>MNIKVIDNIIESFKENKAYINGWRDMKRASVAILIVEIDSRINIVFEVRAKHMRSQPGDISFPGGKIDFNESQKEAVSREICEELGLQSEDFEIICPLDILVTHYNLLIHPFLGYIKNFDNIKINKDEVDHIFTVPLEYLLNIQPHIENNKVLVNRTEGFPFHLINGGENYKFKEGIYKSLFYTYRDYVIWGITALILEDFLNSLRNKL</sequence>
<evidence type="ECO:0000256" key="4">
    <source>
        <dbReference type="ARBA" id="ARBA00022801"/>
    </source>
</evidence>
<dbReference type="RefSeq" id="WP_016209152.1">
    <property type="nucleotide sequence ID" value="NZ_ASRV01000245.1"/>
</dbReference>
<keyword evidence="9" id="KW-1185">Reference proteome</keyword>
<keyword evidence="5" id="KW-0460">Magnesium</keyword>
<proteinExistence type="predicted"/>
<evidence type="ECO:0000256" key="3">
    <source>
        <dbReference type="ARBA" id="ARBA00022723"/>
    </source>
</evidence>
<dbReference type="AlphaFoldDB" id="R9BRX3"/>
<reference evidence="8 9" key="1">
    <citation type="submission" date="2013-03" db="EMBL/GenBank/DDBJ databases">
        <title>Whole genome shotgun sequencing of Clostridium sartagoforme AAU1.</title>
        <authorList>
            <person name="Joshi C.G."/>
            <person name="Duggirala S.M."/>
            <person name="Nathani N.M."/>
            <person name="Bhatt V.D."/>
            <person name="Patel A.K."/>
            <person name="Pandya P.R."/>
            <person name="KaPatel J.A."/>
        </authorList>
    </citation>
    <scope>NUCLEOTIDE SEQUENCE [LARGE SCALE GENOMIC DNA]</scope>
    <source>
        <strain evidence="8 9">AAU1</strain>
    </source>
</reference>
<evidence type="ECO:0000313" key="9">
    <source>
        <dbReference type="Proteomes" id="UP000013988"/>
    </source>
</evidence>
<evidence type="ECO:0000256" key="2">
    <source>
        <dbReference type="ARBA" id="ARBA00001946"/>
    </source>
</evidence>
<keyword evidence="4 8" id="KW-0378">Hydrolase</keyword>
<dbReference type="PATRIC" id="fig|1202534.3.peg.3940"/>